<dbReference type="PANTHER" id="PTHR10196">
    <property type="entry name" value="SUGAR KINASE"/>
    <property type="match status" value="1"/>
</dbReference>
<evidence type="ECO:0000256" key="7">
    <source>
        <dbReference type="ARBA" id="ARBA00022798"/>
    </source>
</evidence>
<feature type="domain" description="Carbohydrate kinase FGGY C-terminal" evidence="12">
    <location>
        <begin position="370"/>
        <end position="559"/>
    </location>
</feature>
<evidence type="ECO:0000256" key="1">
    <source>
        <dbReference type="ARBA" id="ARBA00005190"/>
    </source>
</evidence>
<dbReference type="Gene3D" id="3.30.420.40">
    <property type="match status" value="2"/>
</dbReference>
<reference evidence="13" key="1">
    <citation type="submission" date="2023-10" db="EMBL/GenBank/DDBJ databases">
        <authorList>
            <person name="Noh H."/>
        </authorList>
    </citation>
    <scope>NUCLEOTIDE SEQUENCE</scope>
    <source>
        <strain evidence="13">DUCC4014</strain>
    </source>
</reference>
<dbReference type="InterPro" id="IPR018484">
    <property type="entry name" value="FGGY_N"/>
</dbReference>
<evidence type="ECO:0000313" key="13">
    <source>
        <dbReference type="EMBL" id="WOO84567.1"/>
    </source>
</evidence>
<evidence type="ECO:0000259" key="12">
    <source>
        <dbReference type="Pfam" id="PF02782"/>
    </source>
</evidence>
<dbReference type="PROSITE" id="PS00933">
    <property type="entry name" value="FGGY_KINASES_1"/>
    <property type="match status" value="1"/>
</dbReference>
<evidence type="ECO:0000256" key="5">
    <source>
        <dbReference type="ARBA" id="ARBA00022741"/>
    </source>
</evidence>
<dbReference type="GO" id="GO:0006641">
    <property type="term" value="P:triglyceride metabolic process"/>
    <property type="evidence" value="ECO:0007669"/>
    <property type="project" value="TreeGrafter"/>
</dbReference>
<evidence type="ECO:0000256" key="3">
    <source>
        <dbReference type="ARBA" id="ARBA00012099"/>
    </source>
</evidence>
<evidence type="ECO:0000259" key="11">
    <source>
        <dbReference type="Pfam" id="PF00370"/>
    </source>
</evidence>
<dbReference type="Proteomes" id="UP000827549">
    <property type="component" value="Chromosome 6"/>
</dbReference>
<dbReference type="InterPro" id="IPR018485">
    <property type="entry name" value="FGGY_C"/>
</dbReference>
<dbReference type="FunFam" id="3.30.420.40:FF:000108">
    <property type="entry name" value="Glycerol kinase, glycosomal"/>
    <property type="match status" value="1"/>
</dbReference>
<dbReference type="AlphaFoldDB" id="A0AAF1BL14"/>
<dbReference type="InterPro" id="IPR005999">
    <property type="entry name" value="Glycerol_kin"/>
</dbReference>
<sequence>MRHVAAGFARIGAATASGPARLGAAYRCSSTPAQAHAARWGSTTAAQTTLGAPRRRVGPLDAARRRGFARLLAPSSSRTAAAQSQATRVRHNASPYSTMTVSAKQEYIVSVDVGTTSTRAIAFDHTAAVVATHQIEYEQLYPHPGWHEQRPADLIDTVHACLDGVATALAARGIGLEQVPGIGITNQRETTCVWSRSTGKPLYNAIAWPDTRNTDTVHELASRSPLGTEALKAKTGLPLSTYFSGTKVKWLLDNVAEVKRAHDTDDLLFGTVETWILWNLTGGANGGLHLTDVTNASRTMLMDLRTTAWDPECLAFFGVRESALPKIVSNAEIYGSITSGAFKGKPVAGMIGDQQAALVGNKCVEQGSAKNTYGTGAFMLFNTGDRPVPSTHGLLTTPAFRVAGQTAYALEGSIAVAGSSIKWLRDQMEIISAASDIDPLANKVKNTGGVYFVPAFSGLFAPYWDDSAAGTLVGMSAYTNRAHIARATLEATCFQTRAILQAMAKDSGHELSVLRVDGGMTNSDLCMQLQADILGIDVERPVMRESTALGSAICAAVALKRFGWDLARPETLREVNVAGRHTFKPQNDAEDRAKRWRGWERAVERAMHWKE</sequence>
<dbReference type="InterPro" id="IPR043129">
    <property type="entry name" value="ATPase_NBD"/>
</dbReference>
<dbReference type="NCBIfam" id="NF000756">
    <property type="entry name" value="PRK00047.1"/>
    <property type="match status" value="1"/>
</dbReference>
<dbReference type="NCBIfam" id="TIGR01311">
    <property type="entry name" value="glycerol_kin"/>
    <property type="match status" value="1"/>
</dbReference>
<dbReference type="InterPro" id="IPR042018">
    <property type="entry name" value="GK1-3_metazoan-type"/>
</dbReference>
<keyword evidence="7" id="KW-0319">Glycerol metabolism</keyword>
<dbReference type="GO" id="GO:0046167">
    <property type="term" value="P:glycerol-3-phosphate biosynthetic process"/>
    <property type="evidence" value="ECO:0007669"/>
    <property type="project" value="TreeGrafter"/>
</dbReference>
<keyword evidence="14" id="KW-1185">Reference proteome</keyword>
<dbReference type="GO" id="GO:0004370">
    <property type="term" value="F:glycerol kinase activity"/>
    <property type="evidence" value="ECO:0007669"/>
    <property type="project" value="UniProtKB-EC"/>
</dbReference>
<organism evidence="13 14">
    <name type="scientific">Vanrija pseudolonga</name>
    <dbReference type="NCBI Taxonomy" id="143232"/>
    <lineage>
        <taxon>Eukaryota</taxon>
        <taxon>Fungi</taxon>
        <taxon>Dikarya</taxon>
        <taxon>Basidiomycota</taxon>
        <taxon>Agaricomycotina</taxon>
        <taxon>Tremellomycetes</taxon>
        <taxon>Trichosporonales</taxon>
        <taxon>Trichosporonaceae</taxon>
        <taxon>Vanrija</taxon>
    </lineage>
</organism>
<dbReference type="GO" id="GO:0005739">
    <property type="term" value="C:mitochondrion"/>
    <property type="evidence" value="ECO:0007669"/>
    <property type="project" value="TreeGrafter"/>
</dbReference>
<evidence type="ECO:0000313" key="14">
    <source>
        <dbReference type="Proteomes" id="UP000827549"/>
    </source>
</evidence>
<dbReference type="CDD" id="cd07792">
    <property type="entry name" value="ASKHA_NBD_FGGY_GK1-3-like"/>
    <property type="match status" value="1"/>
</dbReference>
<dbReference type="GO" id="GO:0005524">
    <property type="term" value="F:ATP binding"/>
    <property type="evidence" value="ECO:0007669"/>
    <property type="project" value="UniProtKB-KW"/>
</dbReference>
<dbReference type="EC" id="2.7.1.30" evidence="3"/>
<dbReference type="GO" id="GO:0006071">
    <property type="term" value="P:glycerol metabolic process"/>
    <property type="evidence" value="ECO:0007669"/>
    <property type="project" value="UniProtKB-KW"/>
</dbReference>
<dbReference type="InterPro" id="IPR018483">
    <property type="entry name" value="Carb_kinase_FGGY_CS"/>
</dbReference>
<keyword evidence="4 10" id="KW-0808">Transferase</keyword>
<dbReference type="Pfam" id="PF02782">
    <property type="entry name" value="FGGY_C"/>
    <property type="match status" value="1"/>
</dbReference>
<dbReference type="EMBL" id="CP086719">
    <property type="protein sequence ID" value="WOO84567.1"/>
    <property type="molecule type" value="Genomic_DNA"/>
</dbReference>
<evidence type="ECO:0000256" key="10">
    <source>
        <dbReference type="RuleBase" id="RU003733"/>
    </source>
</evidence>
<accession>A0AAF1BL14</accession>
<dbReference type="RefSeq" id="XP_062630593.1">
    <property type="nucleotide sequence ID" value="XM_062774609.1"/>
</dbReference>
<keyword evidence="6 10" id="KW-0418">Kinase</keyword>
<comment type="similarity">
    <text evidence="2 10">Belongs to the FGGY kinase family.</text>
</comment>
<dbReference type="PANTHER" id="PTHR10196:SF69">
    <property type="entry name" value="GLYCEROL KINASE"/>
    <property type="match status" value="1"/>
</dbReference>
<dbReference type="FunFam" id="3.30.420.40:FF:000086">
    <property type="entry name" value="Glycerol kinase"/>
    <property type="match status" value="1"/>
</dbReference>
<evidence type="ECO:0000256" key="9">
    <source>
        <dbReference type="ARBA" id="ARBA00043149"/>
    </source>
</evidence>
<evidence type="ECO:0000256" key="4">
    <source>
        <dbReference type="ARBA" id="ARBA00022679"/>
    </source>
</evidence>
<name>A0AAF1BL14_9TREE</name>
<keyword evidence="5" id="KW-0547">Nucleotide-binding</keyword>
<dbReference type="SUPFAM" id="SSF53067">
    <property type="entry name" value="Actin-like ATPase domain"/>
    <property type="match status" value="2"/>
</dbReference>
<protein>
    <recommendedName>
        <fullName evidence="3">glycerol kinase</fullName>
        <ecNumber evidence="3">2.7.1.30</ecNumber>
    </recommendedName>
    <alternativeName>
        <fullName evidence="9">ATP:glycerol 3-phosphotransferase</fullName>
    </alternativeName>
</protein>
<dbReference type="Pfam" id="PF00370">
    <property type="entry name" value="FGGY_N"/>
    <property type="match status" value="1"/>
</dbReference>
<evidence type="ECO:0000256" key="8">
    <source>
        <dbReference type="ARBA" id="ARBA00022840"/>
    </source>
</evidence>
<proteinExistence type="inferred from homology"/>
<gene>
    <name evidence="13" type="primary">glpK_1</name>
    <name evidence="13" type="ORF">LOC62_06G008086</name>
</gene>
<comment type="pathway">
    <text evidence="1">Polyol metabolism; glycerol degradation via glycerol kinase pathway; sn-glycerol 3-phosphate from glycerol: step 1/1.</text>
</comment>
<feature type="domain" description="Carbohydrate kinase FGGY N-terminal" evidence="11">
    <location>
        <begin position="107"/>
        <end position="360"/>
    </location>
</feature>
<evidence type="ECO:0000256" key="2">
    <source>
        <dbReference type="ARBA" id="ARBA00009156"/>
    </source>
</evidence>
<dbReference type="GeneID" id="87811254"/>
<evidence type="ECO:0000256" key="6">
    <source>
        <dbReference type="ARBA" id="ARBA00022777"/>
    </source>
</evidence>
<dbReference type="PROSITE" id="PS00445">
    <property type="entry name" value="FGGY_KINASES_2"/>
    <property type="match status" value="1"/>
</dbReference>
<keyword evidence="8" id="KW-0067">ATP-binding</keyword>